<protein>
    <submittedName>
        <fullName evidence="1">Uncharacterized protein</fullName>
    </submittedName>
</protein>
<proteinExistence type="predicted"/>
<sequence length="90" mass="11022">MIHLSLYIIYLRVCNHDFKRRGRETRDLVHEEEYTRLILTRLIKRLDLQLRQLRAESLLRLFGHHRPPPQLHHLFLHILHFSLQFSVLPP</sequence>
<dbReference type="Gramene" id="ESQ45581">
    <property type="protein sequence ID" value="ESQ45581"/>
    <property type="gene ID" value="EUTSA_v10010859mg"/>
</dbReference>
<reference evidence="1 2" key="1">
    <citation type="journal article" date="2013" name="Front. Plant Sci.">
        <title>The Reference Genome of the Halophytic Plant Eutrema salsugineum.</title>
        <authorList>
            <person name="Yang R."/>
            <person name="Jarvis D.E."/>
            <person name="Chen H."/>
            <person name="Beilstein M.A."/>
            <person name="Grimwood J."/>
            <person name="Jenkins J."/>
            <person name="Shu S."/>
            <person name="Prochnik S."/>
            <person name="Xin M."/>
            <person name="Ma C."/>
            <person name="Schmutz J."/>
            <person name="Wing R.A."/>
            <person name="Mitchell-Olds T."/>
            <person name="Schumaker K.S."/>
            <person name="Wang X."/>
        </authorList>
    </citation>
    <scope>NUCLEOTIDE SEQUENCE [LARGE SCALE GENOMIC DNA]</scope>
</reference>
<organism evidence="1 2">
    <name type="scientific">Eutrema salsugineum</name>
    <name type="common">Saltwater cress</name>
    <name type="synonym">Sisymbrium salsugineum</name>
    <dbReference type="NCBI Taxonomy" id="72664"/>
    <lineage>
        <taxon>Eukaryota</taxon>
        <taxon>Viridiplantae</taxon>
        <taxon>Streptophyta</taxon>
        <taxon>Embryophyta</taxon>
        <taxon>Tracheophyta</taxon>
        <taxon>Spermatophyta</taxon>
        <taxon>Magnoliopsida</taxon>
        <taxon>eudicotyledons</taxon>
        <taxon>Gunneridae</taxon>
        <taxon>Pentapetalae</taxon>
        <taxon>rosids</taxon>
        <taxon>malvids</taxon>
        <taxon>Brassicales</taxon>
        <taxon>Brassicaceae</taxon>
        <taxon>Eutremeae</taxon>
        <taxon>Eutrema</taxon>
    </lineage>
</organism>
<name>V4NHD4_EUTSA</name>
<gene>
    <name evidence="1" type="ORF">EUTSA_v10010859mg</name>
</gene>
<keyword evidence="2" id="KW-1185">Reference proteome</keyword>
<dbReference type="Proteomes" id="UP000030689">
    <property type="component" value="Unassembled WGS sequence"/>
</dbReference>
<dbReference type="EMBL" id="KI517435">
    <property type="protein sequence ID" value="ESQ45581.1"/>
    <property type="molecule type" value="Genomic_DNA"/>
</dbReference>
<dbReference type="AlphaFoldDB" id="V4NHD4"/>
<accession>V4NHD4</accession>
<evidence type="ECO:0000313" key="2">
    <source>
        <dbReference type="Proteomes" id="UP000030689"/>
    </source>
</evidence>
<dbReference type="KEGG" id="eus:EUTSA_v10010859mg"/>
<evidence type="ECO:0000313" key="1">
    <source>
        <dbReference type="EMBL" id="ESQ45581.1"/>
    </source>
</evidence>